<keyword evidence="2" id="KW-0472">Membrane</keyword>
<dbReference type="GO" id="GO:0005509">
    <property type="term" value="F:calcium ion binding"/>
    <property type="evidence" value="ECO:0007669"/>
    <property type="project" value="TreeGrafter"/>
</dbReference>
<keyword evidence="2" id="KW-1133">Transmembrane helix</keyword>
<evidence type="ECO:0000256" key="1">
    <source>
        <dbReference type="ARBA" id="ARBA00006765"/>
    </source>
</evidence>
<evidence type="ECO:0000313" key="3">
    <source>
        <dbReference type="EMBL" id="EDR00713.1"/>
    </source>
</evidence>
<feature type="transmembrane region" description="Helical" evidence="2">
    <location>
        <begin position="123"/>
        <end position="144"/>
    </location>
</feature>
<keyword evidence="4" id="KW-1185">Reference proteome</keyword>
<proteinExistence type="inferred from homology"/>
<evidence type="ECO:0000256" key="2">
    <source>
        <dbReference type="SAM" id="Phobius"/>
    </source>
</evidence>
<dbReference type="EMBL" id="DS547147">
    <property type="protein sequence ID" value="EDR00713.1"/>
    <property type="molecule type" value="Genomic_DNA"/>
</dbReference>
<dbReference type="InterPro" id="IPR007736">
    <property type="entry name" value="Caleosin-related"/>
</dbReference>
<reference evidence="3 4" key="1">
    <citation type="journal article" date="2008" name="Nature">
        <title>The genome of Laccaria bicolor provides insights into mycorrhizal symbiosis.</title>
        <authorList>
            <person name="Martin F."/>
            <person name="Aerts A."/>
            <person name="Ahren D."/>
            <person name="Brun A."/>
            <person name="Danchin E.G.J."/>
            <person name="Duchaussoy F."/>
            <person name="Gibon J."/>
            <person name="Kohler A."/>
            <person name="Lindquist E."/>
            <person name="Pereda V."/>
            <person name="Salamov A."/>
            <person name="Shapiro H.J."/>
            <person name="Wuyts J."/>
            <person name="Blaudez D."/>
            <person name="Buee M."/>
            <person name="Brokstein P."/>
            <person name="Canbaeck B."/>
            <person name="Cohen D."/>
            <person name="Courty P.E."/>
            <person name="Coutinho P.M."/>
            <person name="Delaruelle C."/>
            <person name="Detter J.C."/>
            <person name="Deveau A."/>
            <person name="DiFazio S."/>
            <person name="Duplessis S."/>
            <person name="Fraissinet-Tachet L."/>
            <person name="Lucic E."/>
            <person name="Frey-Klett P."/>
            <person name="Fourrey C."/>
            <person name="Feussner I."/>
            <person name="Gay G."/>
            <person name="Grimwood J."/>
            <person name="Hoegger P.J."/>
            <person name="Jain P."/>
            <person name="Kilaru S."/>
            <person name="Labbe J."/>
            <person name="Lin Y.C."/>
            <person name="Legue V."/>
            <person name="Le Tacon F."/>
            <person name="Marmeisse R."/>
            <person name="Melayah D."/>
            <person name="Montanini B."/>
            <person name="Muratet M."/>
            <person name="Nehls U."/>
            <person name="Niculita-Hirzel H."/>
            <person name="Oudot-Le Secq M.P."/>
            <person name="Peter M."/>
            <person name="Quesneville H."/>
            <person name="Rajashekar B."/>
            <person name="Reich M."/>
            <person name="Rouhier N."/>
            <person name="Schmutz J."/>
            <person name="Yin T."/>
            <person name="Chalot M."/>
            <person name="Henrissat B."/>
            <person name="Kuees U."/>
            <person name="Lucas S."/>
            <person name="Van de Peer Y."/>
            <person name="Podila G.K."/>
            <person name="Polle A."/>
            <person name="Pukkila P.J."/>
            <person name="Richardson P.M."/>
            <person name="Rouze P."/>
            <person name="Sanders I.R."/>
            <person name="Stajich J.E."/>
            <person name="Tunlid A."/>
            <person name="Tuskan G."/>
            <person name="Grigoriev I.V."/>
        </authorList>
    </citation>
    <scope>NUCLEOTIDE SEQUENCE [LARGE SCALE GENOMIC DNA]</scope>
    <source>
        <strain evidence="4">S238N-H82 / ATCC MYA-4686</strain>
    </source>
</reference>
<dbReference type="STRING" id="486041.B0DXN4"/>
<gene>
    <name evidence="3" type="ORF">LACBIDRAFT_333964</name>
</gene>
<dbReference type="InParanoid" id="B0DXN4"/>
<dbReference type="RefSeq" id="XP_001888722.1">
    <property type="nucleotide sequence ID" value="XM_001888687.1"/>
</dbReference>
<sequence>MTYRRVHEVLVALFKHPSWQGGLLVADLRRKKSLLGVGHMPSALQIVIQEVLSSKVTPFSNFSIQSQYKMVVPVDATYPAPGKGFDPHKKNTALQSHVAFFDRDGDGVIWPLDTFLGFRALKFSIFFCILATIFVHGGLSYVLWDGVVPDPFFRLSIKWAHRGKHGSDSGAYTTVGEFDEDRFNKIFDMYSAPPHKEMTFMEGVRMLHGNMNPYDFFGWVASAFEWLATYLLIAPPDGKMRRDDVKAVYNGSIFYHISGREAPRQ</sequence>
<dbReference type="KEGG" id="lbc:LACBIDRAFT_333964"/>
<name>B0DXN4_LACBS</name>
<evidence type="ECO:0000313" key="4">
    <source>
        <dbReference type="Proteomes" id="UP000001194"/>
    </source>
</evidence>
<dbReference type="HOGENOM" id="CLU_062049_1_1_1"/>
<dbReference type="GeneID" id="6084312"/>
<dbReference type="Pfam" id="PF05042">
    <property type="entry name" value="Caleosin"/>
    <property type="match status" value="1"/>
</dbReference>
<organism evidence="4">
    <name type="scientific">Laccaria bicolor (strain S238N-H82 / ATCC MYA-4686)</name>
    <name type="common">Bicoloured deceiver</name>
    <name type="synonym">Laccaria laccata var. bicolor</name>
    <dbReference type="NCBI Taxonomy" id="486041"/>
    <lineage>
        <taxon>Eukaryota</taxon>
        <taxon>Fungi</taxon>
        <taxon>Dikarya</taxon>
        <taxon>Basidiomycota</taxon>
        <taxon>Agaricomycotina</taxon>
        <taxon>Agaricomycetes</taxon>
        <taxon>Agaricomycetidae</taxon>
        <taxon>Agaricales</taxon>
        <taxon>Agaricineae</taxon>
        <taxon>Hydnangiaceae</taxon>
        <taxon>Laccaria</taxon>
    </lineage>
</organism>
<dbReference type="AlphaFoldDB" id="B0DXN4"/>
<comment type="similarity">
    <text evidence="1">Belongs to the caleosin family.</text>
</comment>
<keyword evidence="2" id="KW-0812">Transmembrane</keyword>
<dbReference type="PANTHER" id="PTHR31495">
    <property type="entry name" value="PEROXYGENASE 3-RELATED"/>
    <property type="match status" value="1"/>
</dbReference>
<dbReference type="GO" id="GO:0004497">
    <property type="term" value="F:monooxygenase activity"/>
    <property type="evidence" value="ECO:0007669"/>
    <property type="project" value="TreeGrafter"/>
</dbReference>
<dbReference type="PANTHER" id="PTHR31495:SF0">
    <property type="entry name" value="BINDING PROTEIN CALEOSIN, PUTATIVE (AFU_ORTHOLOGUE AFUA_5G13750)-RELATED"/>
    <property type="match status" value="1"/>
</dbReference>
<dbReference type="Proteomes" id="UP000001194">
    <property type="component" value="Unassembled WGS sequence"/>
</dbReference>
<protein>
    <submittedName>
        <fullName evidence="3">Predicted protein</fullName>
    </submittedName>
</protein>
<dbReference type="OrthoDB" id="640742at2759"/>
<feature type="transmembrane region" description="Helical" evidence="2">
    <location>
        <begin position="216"/>
        <end position="233"/>
    </location>
</feature>
<accession>B0DXN4</accession>